<dbReference type="Pfam" id="PF04003">
    <property type="entry name" value="Utp12"/>
    <property type="match status" value="1"/>
</dbReference>
<name>A0ABN7RZA1_OIKDI</name>
<keyword evidence="7" id="KW-1185">Reference proteome</keyword>
<evidence type="ECO:0000256" key="3">
    <source>
        <dbReference type="ARBA" id="ARBA00038335"/>
    </source>
</evidence>
<gene>
    <name evidence="6" type="ORF">OKIOD_LOCUS2888</name>
</gene>
<evidence type="ECO:0000256" key="4">
    <source>
        <dbReference type="SAM" id="MobiDB-lite"/>
    </source>
</evidence>
<proteinExistence type="inferred from homology"/>
<feature type="compositionally biased region" description="Basic and acidic residues" evidence="4">
    <location>
        <begin position="503"/>
        <end position="517"/>
    </location>
</feature>
<evidence type="ECO:0000259" key="5">
    <source>
        <dbReference type="Pfam" id="PF04003"/>
    </source>
</evidence>
<protein>
    <submittedName>
        <fullName evidence="6">Oidioi.mRNA.OKI2018_I69.PAR.g11330.t1.cds</fullName>
    </submittedName>
</protein>
<dbReference type="Proteomes" id="UP001158576">
    <property type="component" value="Chromosome PAR"/>
</dbReference>
<dbReference type="InterPro" id="IPR015943">
    <property type="entry name" value="WD40/YVTN_repeat-like_dom_sf"/>
</dbReference>
<dbReference type="PANTHER" id="PTHR44267">
    <property type="entry name" value="WD REPEAT-CONTAINING PROTEIN 43"/>
    <property type="match status" value="1"/>
</dbReference>
<accession>A0ABN7RZA1</accession>
<feature type="region of interest" description="Disordered" evidence="4">
    <location>
        <begin position="303"/>
        <end position="338"/>
    </location>
</feature>
<evidence type="ECO:0000313" key="6">
    <source>
        <dbReference type="EMBL" id="CAG5086715.1"/>
    </source>
</evidence>
<feature type="domain" description="Small-subunit processome Utp12" evidence="5">
    <location>
        <begin position="377"/>
        <end position="475"/>
    </location>
</feature>
<keyword evidence="2" id="KW-0539">Nucleus</keyword>
<dbReference type="InterPro" id="IPR007148">
    <property type="entry name" value="SSU_processome_Utp12"/>
</dbReference>
<organism evidence="6 7">
    <name type="scientific">Oikopleura dioica</name>
    <name type="common">Tunicate</name>
    <dbReference type="NCBI Taxonomy" id="34765"/>
    <lineage>
        <taxon>Eukaryota</taxon>
        <taxon>Metazoa</taxon>
        <taxon>Chordata</taxon>
        <taxon>Tunicata</taxon>
        <taxon>Appendicularia</taxon>
        <taxon>Copelata</taxon>
        <taxon>Oikopleuridae</taxon>
        <taxon>Oikopleura</taxon>
    </lineage>
</organism>
<dbReference type="EMBL" id="OU015568">
    <property type="protein sequence ID" value="CAG5086715.1"/>
    <property type="molecule type" value="Genomic_DNA"/>
</dbReference>
<dbReference type="InterPro" id="IPR052414">
    <property type="entry name" value="U3_snoRNA-assoc_WDR"/>
</dbReference>
<evidence type="ECO:0000256" key="2">
    <source>
        <dbReference type="ARBA" id="ARBA00023242"/>
    </source>
</evidence>
<sequence>MASQKVVNAMRNSSFGGDRVAVLLKDGRICIKDRQSKGNTEILPACGATSLALNDNGEVLAIGTESGAIIVQQMNTGKQQILSNLDSSVTAVAFIANVLYSAQEGVIYKWNEFKDADSIFKAENKKSEVTQIFSFADGVATASRRLKVFNKLNEVECEWPGHPNLVESVAANNTYIASYGKDEKSVAIWTAGKDQAECRLQLTRHARSVSLKDKSVLVVNESSGSGHQLEIFTIAKKGKPIKAKKSLNISDESGESIEIFAARFGNEKVDVVYGVDSNLVWEAIGIEGHENLERTVCLTSKNRKGSKSAKNDVLEEVKPSKRATAENTTRRKRGESINETDMSMAERLGISKKEDLSAPKAGSVTMVLQQALHARDDQQLTQLFRYKDPKLIRETVRGVPAQMAPVLVEEVSRRLQTDPDKALASARWLRASLEYHSGPLAAISKDVLESTRIPLQIRSETFCQLTKLQGKLELAIANANVSDDEEELDGPLLTENDLTDFDDASHSESDWEPEFKPDGGASESGAESEIESMDRNNDENDSQDEELWDEPHADIVMDAIVKRQVIFKITCMERPFFSMMVTYCHTFNISLDTVVFIYLKDENWIPIMRDDSPSNFGMVVNRSYQVIVGTILSIPDPWPEIEEVKSNYTAGC</sequence>
<evidence type="ECO:0000256" key="1">
    <source>
        <dbReference type="ARBA" id="ARBA00004123"/>
    </source>
</evidence>
<comment type="subcellular location">
    <subcellularLocation>
        <location evidence="1">Nucleus</location>
    </subcellularLocation>
</comment>
<dbReference type="SUPFAM" id="SSF50978">
    <property type="entry name" value="WD40 repeat-like"/>
    <property type="match status" value="1"/>
</dbReference>
<dbReference type="PANTHER" id="PTHR44267:SF1">
    <property type="entry name" value="WD REPEAT-CONTAINING PROTEIN 43"/>
    <property type="match status" value="1"/>
</dbReference>
<evidence type="ECO:0000313" key="7">
    <source>
        <dbReference type="Proteomes" id="UP001158576"/>
    </source>
</evidence>
<comment type="similarity">
    <text evidence="3">Belongs to the UTP5 family.</text>
</comment>
<feature type="compositionally biased region" description="Basic and acidic residues" evidence="4">
    <location>
        <begin position="309"/>
        <end position="319"/>
    </location>
</feature>
<dbReference type="Gene3D" id="2.130.10.10">
    <property type="entry name" value="YVTN repeat-like/Quinoprotein amine dehydrogenase"/>
    <property type="match status" value="1"/>
</dbReference>
<reference evidence="6 7" key="1">
    <citation type="submission" date="2021-04" db="EMBL/GenBank/DDBJ databases">
        <authorList>
            <person name="Bliznina A."/>
        </authorList>
    </citation>
    <scope>NUCLEOTIDE SEQUENCE [LARGE SCALE GENOMIC DNA]</scope>
</reference>
<feature type="region of interest" description="Disordered" evidence="4">
    <location>
        <begin position="483"/>
        <end position="546"/>
    </location>
</feature>
<dbReference type="InterPro" id="IPR036322">
    <property type="entry name" value="WD40_repeat_dom_sf"/>
</dbReference>